<reference evidence="1 2" key="1">
    <citation type="submission" date="2016-10" db="EMBL/GenBank/DDBJ databases">
        <authorList>
            <person name="Varghese N."/>
            <person name="Submissions S."/>
        </authorList>
    </citation>
    <scope>NUCLEOTIDE SEQUENCE [LARGE SCALE GENOMIC DNA]</scope>
    <source>
        <strain evidence="1 2">Nl1</strain>
    </source>
</reference>
<accession>A0ABY0TG76</accession>
<protein>
    <submittedName>
        <fullName evidence="1">Uncharacterized protein</fullName>
    </submittedName>
</protein>
<comment type="caution">
    <text evidence="1">The sequence shown here is derived from an EMBL/GenBank/DDBJ whole genome shotgun (WGS) entry which is preliminary data.</text>
</comment>
<evidence type="ECO:0000313" key="2">
    <source>
        <dbReference type="Proteomes" id="UP000183471"/>
    </source>
</evidence>
<keyword evidence="2" id="KW-1185">Reference proteome</keyword>
<dbReference type="Proteomes" id="UP000183471">
    <property type="component" value="Unassembled WGS sequence"/>
</dbReference>
<evidence type="ECO:0000313" key="1">
    <source>
        <dbReference type="EMBL" id="SDQ77918.1"/>
    </source>
</evidence>
<sequence>MIHKDFMYHLRLTFRMNPLPLPDSGFRIHNTATLRGVHYARGLARSFESRTPHIFLLSPRKIMALYQLTFCYPYLKEYAVTVRHIRDEVEALSGNDWRVVTSGEHVCAIVFETNVEPEQLVSTLGIYGSDNFQFLLTEIAVAVAGYLPPDVWEWVDSRFPRTLKLL</sequence>
<name>A0ABY0TG76_9PROT</name>
<dbReference type="EMBL" id="FNKY01000001">
    <property type="protein sequence ID" value="SDQ77918.1"/>
    <property type="molecule type" value="Genomic_DNA"/>
</dbReference>
<gene>
    <name evidence="1" type="ORF">SAMN05216402_2253</name>
</gene>
<organism evidence="1 2">
    <name type="scientific">Nitrosospira multiformis</name>
    <dbReference type="NCBI Taxonomy" id="1231"/>
    <lineage>
        <taxon>Bacteria</taxon>
        <taxon>Pseudomonadati</taxon>
        <taxon>Pseudomonadota</taxon>
        <taxon>Betaproteobacteria</taxon>
        <taxon>Nitrosomonadales</taxon>
        <taxon>Nitrosomonadaceae</taxon>
        <taxon>Nitrosospira</taxon>
    </lineage>
</organism>
<proteinExistence type="predicted"/>